<dbReference type="PANTHER" id="PTHR11124">
    <property type="entry name" value="VACUOLAR SORTING PROTEIN VPS29"/>
    <property type="match status" value="1"/>
</dbReference>
<reference evidence="4 5" key="1">
    <citation type="submission" date="2016-05" db="EMBL/GenBank/DDBJ databases">
        <title>Nuclear genome of Blastocystis sp. subtype 1 NandII.</title>
        <authorList>
            <person name="Gentekaki E."/>
            <person name="Curtis B."/>
            <person name="Stairs C."/>
            <person name="Eme L."/>
            <person name="Herman E."/>
            <person name="Klimes V."/>
            <person name="Arias M.C."/>
            <person name="Elias M."/>
            <person name="Hilliou F."/>
            <person name="Klute M."/>
            <person name="Malik S.-B."/>
            <person name="Pightling A."/>
            <person name="Rachubinski R."/>
            <person name="Salas D."/>
            <person name="Schlacht A."/>
            <person name="Suga H."/>
            <person name="Archibald J."/>
            <person name="Ball S.G."/>
            <person name="Clark G."/>
            <person name="Dacks J."/>
            <person name="Van Der Giezen M."/>
            <person name="Tsaousis A."/>
            <person name="Roger A."/>
        </authorList>
    </citation>
    <scope>NUCLEOTIDE SEQUENCE [LARGE SCALE GENOMIC DNA]</scope>
    <source>
        <strain evidence="5">ATCC 50177 / NandII</strain>
    </source>
</reference>
<evidence type="ECO:0000313" key="5">
    <source>
        <dbReference type="Proteomes" id="UP000078348"/>
    </source>
</evidence>
<gene>
    <name evidence="4" type="ORF">AV274_1806</name>
</gene>
<keyword evidence="5" id="KW-1185">Reference proteome</keyword>
<dbReference type="Pfam" id="PF12850">
    <property type="entry name" value="Metallophos_2"/>
    <property type="match status" value="1"/>
</dbReference>
<dbReference type="EMBL" id="LXWW01000078">
    <property type="protein sequence ID" value="OAO16483.1"/>
    <property type="molecule type" value="Genomic_DNA"/>
</dbReference>
<evidence type="ECO:0000313" key="4">
    <source>
        <dbReference type="EMBL" id="OAO16483.1"/>
    </source>
</evidence>
<dbReference type="STRING" id="478820.A0A196SHH9"/>
<evidence type="ECO:0000256" key="1">
    <source>
        <dbReference type="ARBA" id="ARBA00005945"/>
    </source>
</evidence>
<comment type="caution">
    <text evidence="4">The sequence shown here is derived from an EMBL/GenBank/DDBJ whole genome shotgun (WGS) entry which is preliminary data.</text>
</comment>
<dbReference type="OrthoDB" id="10258130at2759"/>
<protein>
    <recommendedName>
        <fullName evidence="2">Vacuolar protein sorting-associated protein 29</fullName>
    </recommendedName>
</protein>
<dbReference type="InterPro" id="IPR024654">
    <property type="entry name" value="Calcineurin-like_PHP_lpxH"/>
</dbReference>
<name>A0A196SHH9_BLAHN</name>
<accession>A0A196SHH9</accession>
<dbReference type="SUPFAM" id="SSF56300">
    <property type="entry name" value="Metallo-dependent phosphatases"/>
    <property type="match status" value="1"/>
</dbReference>
<dbReference type="Gene3D" id="3.60.21.10">
    <property type="match status" value="1"/>
</dbReference>
<evidence type="ECO:0000259" key="3">
    <source>
        <dbReference type="Pfam" id="PF12850"/>
    </source>
</evidence>
<dbReference type="InterPro" id="IPR000979">
    <property type="entry name" value="Phosphodiesterase_MJ0936/Vps29"/>
</dbReference>
<dbReference type="Proteomes" id="UP000078348">
    <property type="component" value="Unassembled WGS sequence"/>
</dbReference>
<proteinExistence type="inferred from homology"/>
<dbReference type="InterPro" id="IPR029052">
    <property type="entry name" value="Metallo-depent_PP-like"/>
</dbReference>
<sequence length="172" mass="18913">MFSKNRIPDPLKALLEKRRFHHMLVTGNMGTGDSLAYLQTVCDDIHMISGLLDSNSETPFQKTISIAGYTILLLNGAASMVGISDMLLLSSAKINHADICVYGNTFDASVQSKDGILFVNPGSVSGAFHPYHPDNKPSFVLLSLKEKEVEVFVYQVCDEKLEVAKGSFKRNE</sequence>
<organism evidence="4 5">
    <name type="scientific">Blastocystis sp. subtype 1 (strain ATCC 50177 / NandII)</name>
    <dbReference type="NCBI Taxonomy" id="478820"/>
    <lineage>
        <taxon>Eukaryota</taxon>
        <taxon>Sar</taxon>
        <taxon>Stramenopiles</taxon>
        <taxon>Bigyra</taxon>
        <taxon>Opalozoa</taxon>
        <taxon>Opalinata</taxon>
        <taxon>Blastocystidae</taxon>
        <taxon>Blastocystis</taxon>
    </lineage>
</organism>
<feature type="domain" description="Calcineurin-like phosphoesterase" evidence="3">
    <location>
        <begin position="12"/>
        <end position="146"/>
    </location>
</feature>
<evidence type="ECO:0000256" key="2">
    <source>
        <dbReference type="ARBA" id="ARBA00017767"/>
    </source>
</evidence>
<comment type="similarity">
    <text evidence="1">Belongs to the VPS29 family.</text>
</comment>
<dbReference type="AlphaFoldDB" id="A0A196SHH9"/>